<keyword evidence="1" id="KW-0732">Signal</keyword>
<evidence type="ECO:0000313" key="3">
    <source>
        <dbReference type="EMBL" id="TLH51972.1"/>
    </source>
</evidence>
<dbReference type="EMBL" id="POTL01000001">
    <property type="protein sequence ID" value="TLH51972.1"/>
    <property type="molecule type" value="Genomic_DNA"/>
</dbReference>
<keyword evidence="4" id="KW-1185">Reference proteome</keyword>
<name>A0A8H2JAF1_MYCMU</name>
<gene>
    <name evidence="2" type="ORF">C1S78_006055</name>
    <name evidence="3" type="ORF">C1S78_06050</name>
</gene>
<protein>
    <recommendedName>
        <fullName evidence="5">Lipoprotein</fullName>
    </recommendedName>
</protein>
<dbReference type="PROSITE" id="PS51257">
    <property type="entry name" value="PROKAR_LIPOPROTEIN"/>
    <property type="match status" value="1"/>
</dbReference>
<proteinExistence type="predicted"/>
<reference evidence="3" key="1">
    <citation type="submission" date="2018-01" db="EMBL/GenBank/DDBJ databases">
        <title>Comparative genomics of Mycobacterium mucogenicum and Mycobacterium neoaurum clade members emphasizing tRNA and non-coding RNA.</title>
        <authorList>
            <person name="Behra P.R.K."/>
            <person name="Pettersson B.M.F."/>
            <person name="Das S."/>
            <person name="Dasgupta S."/>
            <person name="Kirsebom L.A."/>
        </authorList>
    </citation>
    <scope>NUCLEOTIDE SEQUENCE</scope>
    <source>
        <strain evidence="3">DSM 44124</strain>
    </source>
</reference>
<evidence type="ECO:0000313" key="2">
    <source>
        <dbReference type="EMBL" id="QPG70541.1"/>
    </source>
</evidence>
<reference evidence="2 4" key="2">
    <citation type="journal article" date="2019" name="BMC Evol. Biol.">
        <title>Comparative genomics of Mycobacterium mucogenicum and Mycobacterium neoaurum clade members emphasizing tRNA and non-coding RNA.</title>
        <authorList>
            <person name="Behra P.R.K."/>
            <person name="Pettersson B.M.F."/>
            <person name="Das S."/>
            <person name="Dasgupta S."/>
            <person name="Kirsebom L.A."/>
        </authorList>
    </citation>
    <scope>NUCLEOTIDE SEQUENCE [LARGE SCALE GENOMIC DNA]</scope>
    <source>
        <strain evidence="2 4">DSM 44124</strain>
    </source>
</reference>
<reference evidence="2 4" key="3">
    <citation type="journal article" date="2019" name="Sci. Rep.">
        <title>Insight into the biology of Mycobacterium mucogenicum and Mycobacterium neoaurum clade members.</title>
        <authorList>
            <person name="Behra P.R.K."/>
            <person name="Pettersson B.M.F."/>
            <person name="Ramesh M."/>
            <person name="Dasgupta S."/>
            <person name="Kirsebom L.A."/>
        </authorList>
    </citation>
    <scope>NUCLEOTIDE SEQUENCE [LARGE SCALE GENOMIC DNA]</scope>
    <source>
        <strain evidence="2 4">DSM 44124</strain>
    </source>
</reference>
<dbReference type="EMBL" id="CP062008">
    <property type="protein sequence ID" value="QPG70541.1"/>
    <property type="molecule type" value="Genomic_DNA"/>
</dbReference>
<dbReference type="Proteomes" id="UP000309231">
    <property type="component" value="Chromosome"/>
</dbReference>
<organism evidence="3">
    <name type="scientific">Mycolicibacterium mucogenicum DSM 44124</name>
    <dbReference type="NCBI Taxonomy" id="1226753"/>
    <lineage>
        <taxon>Bacteria</taxon>
        <taxon>Bacillati</taxon>
        <taxon>Actinomycetota</taxon>
        <taxon>Actinomycetes</taxon>
        <taxon>Mycobacteriales</taxon>
        <taxon>Mycobacteriaceae</taxon>
        <taxon>Mycolicibacterium</taxon>
    </lineage>
</organism>
<dbReference type="KEGG" id="mmuc:C1S78_006055"/>
<accession>A0A8H2JAF1</accession>
<dbReference type="AlphaFoldDB" id="A0A8H2JAF1"/>
<feature type="signal peptide" evidence="1">
    <location>
        <begin position="1"/>
        <end position="18"/>
    </location>
</feature>
<evidence type="ECO:0000256" key="1">
    <source>
        <dbReference type="SAM" id="SignalP"/>
    </source>
</evidence>
<dbReference type="GeneID" id="76724458"/>
<feature type="chain" id="PRO_5044690178" description="Lipoprotein" evidence="1">
    <location>
        <begin position="19"/>
        <end position="177"/>
    </location>
</feature>
<dbReference type="RefSeq" id="WP_053854263.1">
    <property type="nucleotide sequence ID" value="NZ_ANBS01000001.1"/>
</dbReference>
<evidence type="ECO:0008006" key="5">
    <source>
        <dbReference type="Google" id="ProtNLM"/>
    </source>
</evidence>
<evidence type="ECO:0000313" key="4">
    <source>
        <dbReference type="Proteomes" id="UP000309231"/>
    </source>
</evidence>
<sequence>MKSCTPGLALVTAMLAVASCSSTPPPVPASVAGCPTTSAQTLEDLRTVVGVNSDVFVAKITAHESVRDGVFGPVDTYRAEASHPLMGSANGAVRIEAGTELRDGKPCRYGVPLPEVGTSYLVTAGYDKARQVFVTGEGQAPMPVLTDAEIATIGTPEEPAAVKDMRAAIKSPIHPTV</sequence>